<comment type="caution">
    <text evidence="3">The sequence shown here is derived from an EMBL/GenBank/DDBJ whole genome shotgun (WGS) entry which is preliminary data.</text>
</comment>
<dbReference type="GO" id="GO:0016052">
    <property type="term" value="P:carbohydrate catabolic process"/>
    <property type="evidence" value="ECO:0007669"/>
    <property type="project" value="InterPro"/>
</dbReference>
<protein>
    <submittedName>
        <fullName evidence="3">Hydrolase</fullName>
    </submittedName>
</protein>
<dbReference type="Gene3D" id="2.60.40.1190">
    <property type="match status" value="1"/>
</dbReference>
<feature type="domain" description="DUF5916" evidence="2">
    <location>
        <begin position="227"/>
        <end position="805"/>
    </location>
</feature>
<dbReference type="GO" id="GO:0030246">
    <property type="term" value="F:carbohydrate binding"/>
    <property type="evidence" value="ECO:0007669"/>
    <property type="project" value="InterPro"/>
</dbReference>
<dbReference type="Pfam" id="PF19313">
    <property type="entry name" value="DUF5916"/>
    <property type="match status" value="1"/>
</dbReference>
<proteinExistence type="predicted"/>
<keyword evidence="3" id="KW-0378">Hydrolase</keyword>
<dbReference type="OrthoDB" id="9786766at2"/>
<accession>A0A085ZQL1</accession>
<keyword evidence="4" id="KW-1185">Reference proteome</keyword>
<dbReference type="Proteomes" id="UP000028715">
    <property type="component" value="Unassembled WGS sequence"/>
</dbReference>
<evidence type="ECO:0000313" key="3">
    <source>
        <dbReference type="EMBL" id="KFF06725.1"/>
    </source>
</evidence>
<evidence type="ECO:0000259" key="1">
    <source>
        <dbReference type="Pfam" id="PF06452"/>
    </source>
</evidence>
<evidence type="ECO:0000259" key="2">
    <source>
        <dbReference type="Pfam" id="PF19313"/>
    </source>
</evidence>
<dbReference type="InterPro" id="IPR045670">
    <property type="entry name" value="DUF5916"/>
</dbReference>
<dbReference type="GO" id="GO:0004553">
    <property type="term" value="F:hydrolase activity, hydrolyzing O-glycosyl compounds"/>
    <property type="evidence" value="ECO:0007669"/>
    <property type="project" value="InterPro"/>
</dbReference>
<dbReference type="SUPFAM" id="SSF49344">
    <property type="entry name" value="CBD9-like"/>
    <property type="match status" value="1"/>
</dbReference>
<organism evidence="3 4">
    <name type="scientific">Flavobacterium reichenbachii</name>
    <dbReference type="NCBI Taxonomy" id="362418"/>
    <lineage>
        <taxon>Bacteria</taxon>
        <taxon>Pseudomonadati</taxon>
        <taxon>Bacteroidota</taxon>
        <taxon>Flavobacteriia</taxon>
        <taxon>Flavobacteriales</taxon>
        <taxon>Flavobacteriaceae</taxon>
        <taxon>Flavobacterium</taxon>
    </lineage>
</organism>
<feature type="domain" description="Carbohydrate-binding" evidence="1">
    <location>
        <begin position="34"/>
        <end position="189"/>
    </location>
</feature>
<dbReference type="InterPro" id="IPR010502">
    <property type="entry name" value="Carb-bd_dom_fam9"/>
</dbReference>
<reference evidence="3 4" key="1">
    <citation type="submission" date="2014-07" db="EMBL/GenBank/DDBJ databases">
        <title>Genome of Flavobacterium reichenbachii LMG 25512.</title>
        <authorList>
            <person name="Stropko S.J."/>
            <person name="Pipes S.E."/>
            <person name="Newman J.D."/>
        </authorList>
    </citation>
    <scope>NUCLEOTIDE SEQUENCE [LARGE SCALE GENOMIC DNA]</scope>
    <source>
        <strain evidence="3 4">LMG 25512</strain>
    </source>
</reference>
<dbReference type="EMBL" id="JPRL01000001">
    <property type="protein sequence ID" value="KFF06725.1"/>
    <property type="molecule type" value="Genomic_DNA"/>
</dbReference>
<dbReference type="CDD" id="cd09618">
    <property type="entry name" value="CBM9_like_2"/>
    <property type="match status" value="1"/>
</dbReference>
<dbReference type="RefSeq" id="WP_035685470.1">
    <property type="nucleotide sequence ID" value="NZ_JPRL01000001.1"/>
</dbReference>
<dbReference type="AlphaFoldDB" id="A0A085ZQL1"/>
<gene>
    <name evidence="3" type="ORF">IW19_14975</name>
</gene>
<evidence type="ECO:0000313" key="4">
    <source>
        <dbReference type="Proteomes" id="UP000028715"/>
    </source>
</evidence>
<dbReference type="eggNOG" id="COG2091">
    <property type="taxonomic scope" value="Bacteria"/>
</dbReference>
<dbReference type="STRING" id="362418.IW19_14975"/>
<dbReference type="Pfam" id="PF06452">
    <property type="entry name" value="CBM9_1"/>
    <property type="match status" value="1"/>
</dbReference>
<name>A0A085ZQL1_9FLAO</name>
<sequence>MKKLLFFCFLLSSFWIYSQKKTLQAHPINESISIDGKLDETAWQNASIATDFIMFQPDNGKQIPENKRTEVKVLYNNDAIYIGATMFDDEPRKVLKEISQRDNFGTADIFGVFINGFNDGQQNFEFFVSAADVQGDCIMTDVNGEDYSWDAVWMSKAILTEQGWNVEIKIPYAALRFSGENKQTWGINFFREIKRDRQKYTWSLIDTKLGTFTQQNGDLQGIENIKPPTRLFFMPYASFYLNAAEGQKTYGTMKGGMDIKYGINDAFTLDAILIPDFGQAKYDDQILNLGPFEQQFNENRAFFTEGTDLFSKGNMFYSRRIGGTPSVEPALIDNEEIIETVQNVNLINALKVSGRTKNGLGIGILNAITEKTFATIKDTITGETRREIIEPLTNYNVLVLDQRFRKNSSVTLINTNVTRNFHYRDANVTGLAWDLNTKANTYSLFGNAKYSYIHDTENKTGVFTTVGFAETSGNYRYSVGTDFVSKNFDPNDLGINFYTNYYNFYGNANYRILNPTKLFNSFKIDYDMYTEFNKESGKLQDNKISAELNLSTVKNNYYGAGFTVFPLETHDYYEPRATDRYVIIPRKIDLWGSISTNYNHKFAIDINPSISFADEPGRMAYGVDVGPRYRFSDKLLLTYTFSFFKRNNNKGYIDSYDDDDNESTPKTIVFANRNVFTYSNTLSGKYALNSAMTLNLAVRQYWSYAENKEALELASDGTLNPYPEYTTNKNSSFYSWNADLSYSWWFAPGSQLSVLYRNSASNFERIIDKDFKNTVTGLLNNDALKHIFSISVKYFIDYNGVKNKFGKRA</sequence>